<gene>
    <name evidence="2" type="ORF">QBC37DRAFT_324064</name>
</gene>
<feature type="transmembrane region" description="Helical" evidence="1">
    <location>
        <begin position="157"/>
        <end position="176"/>
    </location>
</feature>
<sequence length="207" mass="22943">MANILQSIPLGSVKRFFQIIFAPWPSTYEPIKSLLNAPTAAEKDLLTATWRDRKLAELSFVGITCGLVAGVISAAFSWQPVDDIPWSTAGLWYGALLMNLTSICLATQQGVSLNRLSGYSDSLSKIRNLLGSAGFHRQHRVTVTPHWDQLYVWQTPIMLLNVSIILFITGVVILIFETLGSVEWSDRHLKIIVLFSVAGAFSGFNYL</sequence>
<feature type="transmembrane region" description="Helical" evidence="1">
    <location>
        <begin position="58"/>
        <end position="78"/>
    </location>
</feature>
<comment type="caution">
    <text evidence="2">The sequence shown here is derived from an EMBL/GenBank/DDBJ whole genome shotgun (WGS) entry which is preliminary data.</text>
</comment>
<proteinExistence type="predicted"/>
<feature type="transmembrane region" description="Helical" evidence="1">
    <location>
        <begin position="188"/>
        <end position="206"/>
    </location>
</feature>
<evidence type="ECO:0000313" key="3">
    <source>
        <dbReference type="Proteomes" id="UP001301769"/>
    </source>
</evidence>
<reference evidence="2" key="2">
    <citation type="submission" date="2023-05" db="EMBL/GenBank/DDBJ databases">
        <authorList>
            <consortium name="Lawrence Berkeley National Laboratory"/>
            <person name="Steindorff A."/>
            <person name="Hensen N."/>
            <person name="Bonometti L."/>
            <person name="Westerberg I."/>
            <person name="Brannstrom I.O."/>
            <person name="Guillou S."/>
            <person name="Cros-Aarteil S."/>
            <person name="Calhoun S."/>
            <person name="Haridas S."/>
            <person name="Kuo A."/>
            <person name="Mondo S."/>
            <person name="Pangilinan J."/>
            <person name="Riley R."/>
            <person name="Labutti K."/>
            <person name="Andreopoulos B."/>
            <person name="Lipzen A."/>
            <person name="Chen C."/>
            <person name="Yanf M."/>
            <person name="Daum C."/>
            <person name="Ng V."/>
            <person name="Clum A."/>
            <person name="Ohm R."/>
            <person name="Martin F."/>
            <person name="Silar P."/>
            <person name="Natvig D."/>
            <person name="Lalanne C."/>
            <person name="Gautier V."/>
            <person name="Ament-Velasquez S.L."/>
            <person name="Kruys A."/>
            <person name="Hutchinson M.I."/>
            <person name="Powell A.J."/>
            <person name="Barry K."/>
            <person name="Miller A.N."/>
            <person name="Grigoriev I.V."/>
            <person name="Debuchy R."/>
            <person name="Gladieux P."/>
            <person name="Thoren M.H."/>
            <person name="Johannesson H."/>
        </authorList>
    </citation>
    <scope>NUCLEOTIDE SEQUENCE</scope>
    <source>
        <strain evidence="2">PSN293</strain>
    </source>
</reference>
<keyword evidence="3" id="KW-1185">Reference proteome</keyword>
<keyword evidence="1" id="KW-0472">Membrane</keyword>
<dbReference type="Proteomes" id="UP001301769">
    <property type="component" value="Unassembled WGS sequence"/>
</dbReference>
<organism evidence="2 3">
    <name type="scientific">Rhypophila decipiens</name>
    <dbReference type="NCBI Taxonomy" id="261697"/>
    <lineage>
        <taxon>Eukaryota</taxon>
        <taxon>Fungi</taxon>
        <taxon>Dikarya</taxon>
        <taxon>Ascomycota</taxon>
        <taxon>Pezizomycotina</taxon>
        <taxon>Sordariomycetes</taxon>
        <taxon>Sordariomycetidae</taxon>
        <taxon>Sordariales</taxon>
        <taxon>Naviculisporaceae</taxon>
        <taxon>Rhypophila</taxon>
    </lineage>
</organism>
<feature type="transmembrane region" description="Helical" evidence="1">
    <location>
        <begin position="90"/>
        <end position="107"/>
    </location>
</feature>
<keyword evidence="1" id="KW-0812">Transmembrane</keyword>
<feature type="non-terminal residue" evidence="2">
    <location>
        <position position="207"/>
    </location>
</feature>
<accession>A0AAN6XYP6</accession>
<dbReference type="AlphaFoldDB" id="A0AAN6XYP6"/>
<evidence type="ECO:0000256" key="1">
    <source>
        <dbReference type="SAM" id="Phobius"/>
    </source>
</evidence>
<name>A0AAN6XYP6_9PEZI</name>
<dbReference type="EMBL" id="MU858207">
    <property type="protein sequence ID" value="KAK4209373.1"/>
    <property type="molecule type" value="Genomic_DNA"/>
</dbReference>
<keyword evidence="1" id="KW-1133">Transmembrane helix</keyword>
<reference evidence="2" key="1">
    <citation type="journal article" date="2023" name="Mol. Phylogenet. Evol.">
        <title>Genome-scale phylogeny and comparative genomics of the fungal order Sordariales.</title>
        <authorList>
            <person name="Hensen N."/>
            <person name="Bonometti L."/>
            <person name="Westerberg I."/>
            <person name="Brannstrom I.O."/>
            <person name="Guillou S."/>
            <person name="Cros-Aarteil S."/>
            <person name="Calhoun S."/>
            <person name="Haridas S."/>
            <person name="Kuo A."/>
            <person name="Mondo S."/>
            <person name="Pangilinan J."/>
            <person name="Riley R."/>
            <person name="LaButti K."/>
            <person name="Andreopoulos B."/>
            <person name="Lipzen A."/>
            <person name="Chen C."/>
            <person name="Yan M."/>
            <person name="Daum C."/>
            <person name="Ng V."/>
            <person name="Clum A."/>
            <person name="Steindorff A."/>
            <person name="Ohm R.A."/>
            <person name="Martin F."/>
            <person name="Silar P."/>
            <person name="Natvig D.O."/>
            <person name="Lalanne C."/>
            <person name="Gautier V."/>
            <person name="Ament-Velasquez S.L."/>
            <person name="Kruys A."/>
            <person name="Hutchinson M.I."/>
            <person name="Powell A.J."/>
            <person name="Barry K."/>
            <person name="Miller A.N."/>
            <person name="Grigoriev I.V."/>
            <person name="Debuchy R."/>
            <person name="Gladieux P."/>
            <person name="Hiltunen Thoren M."/>
            <person name="Johannesson H."/>
        </authorList>
    </citation>
    <scope>NUCLEOTIDE SEQUENCE</scope>
    <source>
        <strain evidence="2">PSN293</strain>
    </source>
</reference>
<evidence type="ECO:0000313" key="2">
    <source>
        <dbReference type="EMBL" id="KAK4209373.1"/>
    </source>
</evidence>
<protein>
    <submittedName>
        <fullName evidence="2">Uncharacterized protein</fullName>
    </submittedName>
</protein>